<dbReference type="EMBL" id="CP115450">
    <property type="protein sequence ID" value="WBP89072.1"/>
    <property type="molecule type" value="Genomic_DNA"/>
</dbReference>
<name>A0ABY7Q8M2_9ACTN</name>
<organism evidence="1 2">
    <name type="scientific">Kitasatospora cathayae</name>
    <dbReference type="NCBI Taxonomy" id="3004092"/>
    <lineage>
        <taxon>Bacteria</taxon>
        <taxon>Bacillati</taxon>
        <taxon>Actinomycetota</taxon>
        <taxon>Actinomycetes</taxon>
        <taxon>Kitasatosporales</taxon>
        <taxon>Streptomycetaceae</taxon>
        <taxon>Kitasatospora</taxon>
    </lineage>
</organism>
<dbReference type="Proteomes" id="UP001212821">
    <property type="component" value="Chromosome"/>
</dbReference>
<gene>
    <name evidence="1" type="ORF">O1G21_26690</name>
</gene>
<evidence type="ECO:0000313" key="1">
    <source>
        <dbReference type="EMBL" id="WBP89072.1"/>
    </source>
</evidence>
<dbReference type="RefSeq" id="WP_270147186.1">
    <property type="nucleotide sequence ID" value="NZ_CP115450.1"/>
</dbReference>
<evidence type="ECO:0000313" key="2">
    <source>
        <dbReference type="Proteomes" id="UP001212821"/>
    </source>
</evidence>
<reference evidence="2" key="1">
    <citation type="submission" date="2022-12" db="EMBL/GenBank/DDBJ databases">
        <authorList>
            <person name="Mo P."/>
        </authorList>
    </citation>
    <scope>NUCLEOTIDE SEQUENCE [LARGE SCALE GENOMIC DNA]</scope>
    <source>
        <strain evidence="2">HUAS 3-15</strain>
    </source>
</reference>
<protein>
    <recommendedName>
        <fullName evidence="3">WXG100 family type VII secretion target</fullName>
    </recommendedName>
</protein>
<evidence type="ECO:0008006" key="3">
    <source>
        <dbReference type="Google" id="ProtNLM"/>
    </source>
</evidence>
<proteinExistence type="predicted"/>
<keyword evidence="2" id="KW-1185">Reference proteome</keyword>
<sequence>MELYQLENAQPSRLAALANAYDSLGKANHAHFEAVKETSRWVGTNWSGTAGKAASSKLKQTNNSLDGSYVAMQARS</sequence>
<accession>A0ABY7Q8M2</accession>